<dbReference type="Proteomes" id="UP001528823">
    <property type="component" value="Unassembled WGS sequence"/>
</dbReference>
<dbReference type="PANTHER" id="PTHR13696:SF52">
    <property type="entry name" value="PARA FAMILY PROTEIN CT_582"/>
    <property type="match status" value="1"/>
</dbReference>
<dbReference type="InterPro" id="IPR025669">
    <property type="entry name" value="AAA_dom"/>
</dbReference>
<comment type="caution">
    <text evidence="2">The sequence shown here is derived from an EMBL/GenBank/DDBJ whole genome shotgun (WGS) entry which is preliminary data.</text>
</comment>
<gene>
    <name evidence="2" type="ORF">ORQ98_25545</name>
</gene>
<reference evidence="2 3" key="1">
    <citation type="submission" date="2022-11" db="EMBL/GenBank/DDBJ databases">
        <title>Spartinivicinus poritis sp. nov., isolated from scleractinian coral Porites lutea.</title>
        <authorList>
            <person name="Zhang G."/>
            <person name="Cai L."/>
            <person name="Wei Q."/>
        </authorList>
    </citation>
    <scope>NUCLEOTIDE SEQUENCE [LARGE SCALE GENOMIC DNA]</scope>
    <source>
        <strain evidence="2 3">A2-2</strain>
    </source>
</reference>
<evidence type="ECO:0000259" key="1">
    <source>
        <dbReference type="Pfam" id="PF13614"/>
    </source>
</evidence>
<organism evidence="2 3">
    <name type="scientific">Spartinivicinus poritis</name>
    <dbReference type="NCBI Taxonomy" id="2994640"/>
    <lineage>
        <taxon>Bacteria</taxon>
        <taxon>Pseudomonadati</taxon>
        <taxon>Pseudomonadota</taxon>
        <taxon>Gammaproteobacteria</taxon>
        <taxon>Oceanospirillales</taxon>
        <taxon>Zooshikellaceae</taxon>
        <taxon>Spartinivicinus</taxon>
    </lineage>
</organism>
<dbReference type="CDD" id="cd02042">
    <property type="entry name" value="ParAB_family"/>
    <property type="match status" value="1"/>
</dbReference>
<evidence type="ECO:0000313" key="2">
    <source>
        <dbReference type="EMBL" id="MDE1465335.1"/>
    </source>
</evidence>
<keyword evidence="3" id="KW-1185">Reference proteome</keyword>
<dbReference type="InterPro" id="IPR050678">
    <property type="entry name" value="DNA_Partitioning_ATPase"/>
</dbReference>
<dbReference type="EMBL" id="JAPMOU010000059">
    <property type="protein sequence ID" value="MDE1465335.1"/>
    <property type="molecule type" value="Genomic_DNA"/>
</dbReference>
<dbReference type="Gene3D" id="3.40.50.300">
    <property type="entry name" value="P-loop containing nucleotide triphosphate hydrolases"/>
    <property type="match status" value="1"/>
</dbReference>
<proteinExistence type="predicted"/>
<dbReference type="SUPFAM" id="SSF52540">
    <property type="entry name" value="P-loop containing nucleoside triphosphate hydrolases"/>
    <property type="match status" value="1"/>
</dbReference>
<feature type="domain" description="AAA" evidence="1">
    <location>
        <begin position="2"/>
        <end position="181"/>
    </location>
</feature>
<dbReference type="RefSeq" id="WP_274691644.1">
    <property type="nucleotide sequence ID" value="NZ_JAPMOU010000059.1"/>
</dbReference>
<evidence type="ECO:0000313" key="3">
    <source>
        <dbReference type="Proteomes" id="UP001528823"/>
    </source>
</evidence>
<dbReference type="PANTHER" id="PTHR13696">
    <property type="entry name" value="P-LOOP CONTAINING NUCLEOSIDE TRIPHOSPHATE HYDROLASE"/>
    <property type="match status" value="1"/>
</dbReference>
<accession>A0ABT5UG24</accession>
<dbReference type="PIRSF" id="PIRSF009320">
    <property type="entry name" value="Nuc_binding_HP_1000"/>
    <property type="match status" value="1"/>
</dbReference>
<sequence>MAKVIAVTNQKGGVGKTTTCINVGAELARLENRVLTIDLDHQANLTKVLSGGEHEFDLTVADLFANQKAKIEDAILPAMSNGKEIEGLFFIPSHITLSRVIEQSLTRVHRERILQRHLKKVINQFDYVLLDCPPSLSLGVTNAIMVADLFLMPVDGGRFALDGLSDLLDAIEEVKETEQVNFAVFRNEFASQNKLINDFLSEQLEGINGNVLKTTVRRAEAIGQASVTAQPLALYAKSALANRDYRALTKEILDRV</sequence>
<dbReference type="InterPro" id="IPR027417">
    <property type="entry name" value="P-loop_NTPase"/>
</dbReference>
<dbReference type="Pfam" id="PF13614">
    <property type="entry name" value="AAA_31"/>
    <property type="match status" value="1"/>
</dbReference>
<protein>
    <submittedName>
        <fullName evidence="2">ParA family protein</fullName>
    </submittedName>
</protein>
<name>A0ABT5UG24_9GAMM</name>